<gene>
    <name evidence="2" type="ORF">IW261DRAFT_1574121</name>
</gene>
<accession>A0AA39NL49</accession>
<keyword evidence="1" id="KW-1133">Transmembrane helix</keyword>
<protein>
    <submittedName>
        <fullName evidence="2">Uncharacterized protein</fullName>
    </submittedName>
</protein>
<feature type="transmembrane region" description="Helical" evidence="1">
    <location>
        <begin position="104"/>
        <end position="130"/>
    </location>
</feature>
<keyword evidence="1" id="KW-0472">Membrane</keyword>
<sequence>MAFNTYNNPLPSRVYLVVGIAAGVSTILTDATLIWRCWIVWSSNSRAIIVPVISTTLAVVSKGIVLYHNCVDSNPENTVLYAPNSSRWAVTLFLGHIGDLAVPYRYLCVIEIMVESAFPYSALIIVLLVLEARNDAAGMYVEASAIAMRGIVPTMQVGRVASECARPDDYWSGSSATESLRFRTLSASEQSLDGMSFDGTVSVRSSSELEDGLGNRT</sequence>
<keyword evidence="3" id="KW-1185">Reference proteome</keyword>
<dbReference type="Proteomes" id="UP001175227">
    <property type="component" value="Unassembled WGS sequence"/>
</dbReference>
<dbReference type="EMBL" id="JAUEPR010000076">
    <property type="protein sequence ID" value="KAK0467483.1"/>
    <property type="molecule type" value="Genomic_DNA"/>
</dbReference>
<evidence type="ECO:0000256" key="1">
    <source>
        <dbReference type="SAM" id="Phobius"/>
    </source>
</evidence>
<comment type="caution">
    <text evidence="2">The sequence shown here is derived from an EMBL/GenBank/DDBJ whole genome shotgun (WGS) entry which is preliminary data.</text>
</comment>
<feature type="transmembrane region" description="Helical" evidence="1">
    <location>
        <begin position="47"/>
        <end position="67"/>
    </location>
</feature>
<proteinExistence type="predicted"/>
<evidence type="ECO:0000313" key="2">
    <source>
        <dbReference type="EMBL" id="KAK0467483.1"/>
    </source>
</evidence>
<name>A0AA39NL49_9AGAR</name>
<keyword evidence="1" id="KW-0812">Transmembrane</keyword>
<evidence type="ECO:0000313" key="3">
    <source>
        <dbReference type="Proteomes" id="UP001175227"/>
    </source>
</evidence>
<dbReference type="AlphaFoldDB" id="A0AA39NL49"/>
<organism evidence="2 3">
    <name type="scientific">Armillaria novae-zelandiae</name>
    <dbReference type="NCBI Taxonomy" id="153914"/>
    <lineage>
        <taxon>Eukaryota</taxon>
        <taxon>Fungi</taxon>
        <taxon>Dikarya</taxon>
        <taxon>Basidiomycota</taxon>
        <taxon>Agaricomycotina</taxon>
        <taxon>Agaricomycetes</taxon>
        <taxon>Agaricomycetidae</taxon>
        <taxon>Agaricales</taxon>
        <taxon>Marasmiineae</taxon>
        <taxon>Physalacriaceae</taxon>
        <taxon>Armillaria</taxon>
    </lineage>
</organism>
<reference evidence="2" key="1">
    <citation type="submission" date="2023-06" db="EMBL/GenBank/DDBJ databases">
        <authorList>
            <consortium name="Lawrence Berkeley National Laboratory"/>
            <person name="Ahrendt S."/>
            <person name="Sahu N."/>
            <person name="Indic B."/>
            <person name="Wong-Bajracharya J."/>
            <person name="Merenyi Z."/>
            <person name="Ke H.-M."/>
            <person name="Monk M."/>
            <person name="Kocsube S."/>
            <person name="Drula E."/>
            <person name="Lipzen A."/>
            <person name="Balint B."/>
            <person name="Henrissat B."/>
            <person name="Andreopoulos B."/>
            <person name="Martin F.M."/>
            <person name="Harder C.B."/>
            <person name="Rigling D."/>
            <person name="Ford K.L."/>
            <person name="Foster G.D."/>
            <person name="Pangilinan J."/>
            <person name="Papanicolaou A."/>
            <person name="Barry K."/>
            <person name="LaButti K."/>
            <person name="Viragh M."/>
            <person name="Koriabine M."/>
            <person name="Yan M."/>
            <person name="Riley R."/>
            <person name="Champramary S."/>
            <person name="Plett K.L."/>
            <person name="Tsai I.J."/>
            <person name="Slot J."/>
            <person name="Sipos G."/>
            <person name="Plett J."/>
            <person name="Nagy L.G."/>
            <person name="Grigoriev I.V."/>
        </authorList>
    </citation>
    <scope>NUCLEOTIDE SEQUENCE</scope>
    <source>
        <strain evidence="2">ICMP 16352</strain>
    </source>
</reference>
<feature type="transmembrane region" description="Helical" evidence="1">
    <location>
        <begin position="14"/>
        <end position="35"/>
    </location>
</feature>